<evidence type="ECO:0000259" key="3">
    <source>
        <dbReference type="PROSITE" id="PS50054"/>
    </source>
</evidence>
<dbReference type="InterPro" id="IPR000340">
    <property type="entry name" value="Dual-sp_phosphatase_cat-dom"/>
</dbReference>
<gene>
    <name evidence="5" type="ORF">SteCoe_20723</name>
</gene>
<dbReference type="GO" id="GO:0005737">
    <property type="term" value="C:cytoplasm"/>
    <property type="evidence" value="ECO:0007669"/>
    <property type="project" value="TreeGrafter"/>
</dbReference>
<dbReference type="CDD" id="cd14498">
    <property type="entry name" value="DSP"/>
    <property type="match status" value="1"/>
</dbReference>
<dbReference type="PROSITE" id="PS50056">
    <property type="entry name" value="TYR_PHOSPHATASE_2"/>
    <property type="match status" value="1"/>
</dbReference>
<comment type="caution">
    <text evidence="5">The sequence shown here is derived from an EMBL/GenBank/DDBJ whole genome shotgun (WGS) entry which is preliminary data.</text>
</comment>
<dbReference type="PANTHER" id="PTHR46377">
    <property type="entry name" value="DUAL SPECIFICITY PROTEIN PHOSPHATASE 19"/>
    <property type="match status" value="1"/>
</dbReference>
<evidence type="ECO:0000256" key="1">
    <source>
        <dbReference type="ARBA" id="ARBA00022801"/>
    </source>
</evidence>
<dbReference type="SMART" id="SM00195">
    <property type="entry name" value="DSPc"/>
    <property type="match status" value="1"/>
</dbReference>
<dbReference type="PANTHER" id="PTHR46377:SF5">
    <property type="entry name" value="DUAL SPECIFICITY PHOSPHATASE"/>
    <property type="match status" value="1"/>
</dbReference>
<dbReference type="GO" id="GO:0008579">
    <property type="term" value="F:JUN kinase phosphatase activity"/>
    <property type="evidence" value="ECO:0007669"/>
    <property type="project" value="TreeGrafter"/>
</dbReference>
<dbReference type="OrthoDB" id="10252009at2759"/>
<feature type="domain" description="Tyrosine specific protein phosphatases" evidence="4">
    <location>
        <begin position="96"/>
        <end position="156"/>
    </location>
</feature>
<protein>
    <recommendedName>
        <fullName evidence="7">Tyrosine-protein phosphatase domain-containing protein</fullName>
    </recommendedName>
</protein>
<keyword evidence="2" id="KW-0904">Protein phosphatase</keyword>
<evidence type="ECO:0000313" key="5">
    <source>
        <dbReference type="EMBL" id="OMJ79300.1"/>
    </source>
</evidence>
<evidence type="ECO:0008006" key="7">
    <source>
        <dbReference type="Google" id="ProtNLM"/>
    </source>
</evidence>
<dbReference type="InterPro" id="IPR016130">
    <property type="entry name" value="Tyr_Pase_AS"/>
</dbReference>
<dbReference type="AlphaFoldDB" id="A0A1R2BRD2"/>
<dbReference type="InterPro" id="IPR029021">
    <property type="entry name" value="Prot-tyrosine_phosphatase-like"/>
</dbReference>
<evidence type="ECO:0000256" key="2">
    <source>
        <dbReference type="ARBA" id="ARBA00022912"/>
    </source>
</evidence>
<dbReference type="PROSITE" id="PS00383">
    <property type="entry name" value="TYR_PHOSPHATASE_1"/>
    <property type="match status" value="1"/>
</dbReference>
<dbReference type="Proteomes" id="UP000187209">
    <property type="component" value="Unassembled WGS sequence"/>
</dbReference>
<proteinExistence type="predicted"/>
<dbReference type="SUPFAM" id="SSF52799">
    <property type="entry name" value="(Phosphotyrosine protein) phosphatases II"/>
    <property type="match status" value="1"/>
</dbReference>
<dbReference type="InterPro" id="IPR000387">
    <property type="entry name" value="Tyr_Pase_dom"/>
</dbReference>
<feature type="domain" description="Tyrosine-protein phosphatase" evidence="3">
    <location>
        <begin position="38"/>
        <end position="177"/>
    </location>
</feature>
<reference evidence="5 6" key="1">
    <citation type="submission" date="2016-11" db="EMBL/GenBank/DDBJ databases">
        <title>The macronuclear genome of Stentor coeruleus: a giant cell with tiny introns.</title>
        <authorList>
            <person name="Slabodnick M."/>
            <person name="Ruby J.G."/>
            <person name="Reiff S.B."/>
            <person name="Swart E.C."/>
            <person name="Gosai S."/>
            <person name="Prabakaran S."/>
            <person name="Witkowska E."/>
            <person name="Larue G.E."/>
            <person name="Fisher S."/>
            <person name="Freeman R.M."/>
            <person name="Gunawardena J."/>
            <person name="Chu W."/>
            <person name="Stover N.A."/>
            <person name="Gregory B.D."/>
            <person name="Nowacki M."/>
            <person name="Derisi J."/>
            <person name="Roy S.W."/>
            <person name="Marshall W.F."/>
            <person name="Sood P."/>
        </authorList>
    </citation>
    <scope>NUCLEOTIDE SEQUENCE [LARGE SCALE GENOMIC DNA]</scope>
    <source>
        <strain evidence="5">WM001</strain>
    </source>
</reference>
<sequence>MEISENPNQEPTNDQAIINIMKQIRMFLALKYVKTDNIPAEVVPGVYIGSIGAAMCKNKLKEVGITHILCVADNISPVFPEDFTYKIVKILDSPDVKIIDYLSECFEYINSALISGKILIHCFAGKSRSASVVIGYLMKVNLWTFEHALEYLREKRSIVDPNPGFASQLRELNYIIE</sequence>
<dbReference type="InterPro" id="IPR020422">
    <property type="entry name" value="TYR_PHOSPHATASE_DUAL_dom"/>
</dbReference>
<name>A0A1R2BRD2_9CILI</name>
<accession>A0A1R2BRD2</accession>
<dbReference type="Pfam" id="PF00782">
    <property type="entry name" value="DSPc"/>
    <property type="match status" value="1"/>
</dbReference>
<dbReference type="EMBL" id="MPUH01000478">
    <property type="protein sequence ID" value="OMJ79300.1"/>
    <property type="molecule type" value="Genomic_DNA"/>
</dbReference>
<dbReference type="Gene3D" id="3.90.190.10">
    <property type="entry name" value="Protein tyrosine phosphatase superfamily"/>
    <property type="match status" value="1"/>
</dbReference>
<dbReference type="PROSITE" id="PS50054">
    <property type="entry name" value="TYR_PHOSPHATASE_DUAL"/>
    <property type="match status" value="1"/>
</dbReference>
<keyword evidence="1" id="KW-0378">Hydrolase</keyword>
<organism evidence="5 6">
    <name type="scientific">Stentor coeruleus</name>
    <dbReference type="NCBI Taxonomy" id="5963"/>
    <lineage>
        <taxon>Eukaryota</taxon>
        <taxon>Sar</taxon>
        <taxon>Alveolata</taxon>
        <taxon>Ciliophora</taxon>
        <taxon>Postciliodesmatophora</taxon>
        <taxon>Heterotrichea</taxon>
        <taxon>Heterotrichida</taxon>
        <taxon>Stentoridae</taxon>
        <taxon>Stentor</taxon>
    </lineage>
</organism>
<keyword evidence="6" id="KW-1185">Reference proteome</keyword>
<evidence type="ECO:0000313" key="6">
    <source>
        <dbReference type="Proteomes" id="UP000187209"/>
    </source>
</evidence>
<evidence type="ECO:0000259" key="4">
    <source>
        <dbReference type="PROSITE" id="PS50056"/>
    </source>
</evidence>